<keyword evidence="4" id="KW-1185">Reference proteome</keyword>
<evidence type="ECO:0000313" key="4">
    <source>
        <dbReference type="Proteomes" id="UP001286313"/>
    </source>
</evidence>
<comment type="caution">
    <text evidence="3">The sequence shown here is derived from an EMBL/GenBank/DDBJ whole genome shotgun (WGS) entry which is preliminary data.</text>
</comment>
<evidence type="ECO:0000313" key="3">
    <source>
        <dbReference type="EMBL" id="KAK3869788.1"/>
    </source>
</evidence>
<accession>A0AAE1F9K6</accession>
<dbReference type="AlphaFoldDB" id="A0AAE1F9K6"/>
<protein>
    <recommendedName>
        <fullName evidence="2">THAP9-like helix-turn-helix domain-containing protein</fullName>
    </recommendedName>
</protein>
<proteinExistence type="predicted"/>
<dbReference type="EMBL" id="JAWQEG010002781">
    <property type="protein sequence ID" value="KAK3869788.1"/>
    <property type="molecule type" value="Genomic_DNA"/>
</dbReference>
<evidence type="ECO:0000256" key="1">
    <source>
        <dbReference type="SAM" id="Coils"/>
    </source>
</evidence>
<dbReference type="InterPro" id="IPR021896">
    <property type="entry name" value="THAP9-like_HTH"/>
</dbReference>
<gene>
    <name evidence="3" type="ORF">Pcinc_024930</name>
</gene>
<keyword evidence="1" id="KW-0175">Coiled coil</keyword>
<dbReference type="Proteomes" id="UP001286313">
    <property type="component" value="Unassembled WGS sequence"/>
</dbReference>
<name>A0AAE1F9K6_PETCI</name>
<organism evidence="3 4">
    <name type="scientific">Petrolisthes cinctipes</name>
    <name type="common">Flat porcelain crab</name>
    <dbReference type="NCBI Taxonomy" id="88211"/>
    <lineage>
        <taxon>Eukaryota</taxon>
        <taxon>Metazoa</taxon>
        <taxon>Ecdysozoa</taxon>
        <taxon>Arthropoda</taxon>
        <taxon>Crustacea</taxon>
        <taxon>Multicrustacea</taxon>
        <taxon>Malacostraca</taxon>
        <taxon>Eumalacostraca</taxon>
        <taxon>Eucarida</taxon>
        <taxon>Decapoda</taxon>
        <taxon>Pleocyemata</taxon>
        <taxon>Anomura</taxon>
        <taxon>Galatheoidea</taxon>
        <taxon>Porcellanidae</taxon>
        <taxon>Petrolisthes</taxon>
    </lineage>
</organism>
<feature type="domain" description="THAP9-like helix-turn-helix" evidence="2">
    <location>
        <begin position="169"/>
        <end position="200"/>
    </location>
</feature>
<sequence>MHLHFDPKAYERNLKYELLGLPIPTNQIRLQNDAVPTLNLPSNSIAENSAALVNRETRMERRRHKRLVHDIEREGAQAESSEELRHAEEIEELQRQLCGVMRERDALLAEKKGWEKERLSLHEQLQNAYVEATARARYKLGMFFSSSQVDFFLSGAPVRCWTDSDVSEALTLRSLSPKVYRYLREQKKFPLPSASTLHRWVN</sequence>
<reference evidence="3" key="1">
    <citation type="submission" date="2023-10" db="EMBL/GenBank/DDBJ databases">
        <title>Genome assemblies of two species of porcelain crab, Petrolisthes cinctipes and Petrolisthes manimaculis (Anomura: Porcellanidae).</title>
        <authorList>
            <person name="Angst P."/>
        </authorList>
    </citation>
    <scope>NUCLEOTIDE SEQUENCE</scope>
    <source>
        <strain evidence="3">PB745_01</strain>
        <tissue evidence="3">Gill</tissue>
    </source>
</reference>
<dbReference type="Pfam" id="PF12017">
    <property type="entry name" value="Tnp_P_element"/>
    <property type="match status" value="1"/>
</dbReference>
<feature type="coiled-coil region" evidence="1">
    <location>
        <begin position="54"/>
        <end position="96"/>
    </location>
</feature>
<evidence type="ECO:0000259" key="2">
    <source>
        <dbReference type="Pfam" id="PF12017"/>
    </source>
</evidence>